<dbReference type="EMBL" id="JAYGIM010000007">
    <property type="protein sequence ID" value="MEA5427071.1"/>
    <property type="molecule type" value="Genomic_DNA"/>
</dbReference>
<accession>A0ABU5SIK8</accession>
<reference evidence="1 2" key="1">
    <citation type="submission" date="2023-12" db="EMBL/GenBank/DDBJ databases">
        <title>Novel species of the genus Arcicella isolated from rivers.</title>
        <authorList>
            <person name="Lu H."/>
        </authorList>
    </citation>
    <scope>NUCLEOTIDE SEQUENCE [LARGE SCALE GENOMIC DNA]</scope>
    <source>
        <strain evidence="1 2">DC25W</strain>
    </source>
</reference>
<name>A0ABU5SIK8_9BACT</name>
<comment type="caution">
    <text evidence="1">The sequence shown here is derived from an EMBL/GenBank/DDBJ whole genome shotgun (WGS) entry which is preliminary data.</text>
</comment>
<organism evidence="1 2">
    <name type="scientific">Arcicella lustrica</name>
    <dbReference type="NCBI Taxonomy" id="2984196"/>
    <lineage>
        <taxon>Bacteria</taxon>
        <taxon>Pseudomonadati</taxon>
        <taxon>Bacteroidota</taxon>
        <taxon>Cytophagia</taxon>
        <taxon>Cytophagales</taxon>
        <taxon>Flectobacillaceae</taxon>
        <taxon>Arcicella</taxon>
    </lineage>
</organism>
<proteinExistence type="predicted"/>
<dbReference type="Proteomes" id="UP001302222">
    <property type="component" value="Unassembled WGS sequence"/>
</dbReference>
<sequence>MISQLTKIRKLVNLLWISTKTGQIAVQKSGKVGVFHPSFLWKEKASLWKVKMGFLKSGKLSI</sequence>
<evidence type="ECO:0000313" key="2">
    <source>
        <dbReference type="Proteomes" id="UP001302222"/>
    </source>
</evidence>
<gene>
    <name evidence="1" type="ORF">VB798_10830</name>
</gene>
<keyword evidence="2" id="KW-1185">Reference proteome</keyword>
<evidence type="ECO:0000313" key="1">
    <source>
        <dbReference type="EMBL" id="MEA5427071.1"/>
    </source>
</evidence>
<protein>
    <submittedName>
        <fullName evidence="1">Uncharacterized protein</fullName>
    </submittedName>
</protein>
<dbReference type="RefSeq" id="WP_323258491.1">
    <property type="nucleotide sequence ID" value="NZ_JAYGIM010000007.1"/>
</dbReference>